<comment type="pathway">
    <text evidence="1 11">Lipid metabolism; malonyl-CoA biosynthesis; malonyl-CoA from acetyl-CoA: step 1/1.</text>
</comment>
<evidence type="ECO:0000256" key="1">
    <source>
        <dbReference type="ARBA" id="ARBA00004956"/>
    </source>
</evidence>
<comment type="subcellular location">
    <subcellularLocation>
        <location evidence="11">Cytoplasm</location>
    </subcellularLocation>
</comment>
<dbReference type="EC" id="2.1.3.15" evidence="11"/>
<dbReference type="PANTHER" id="PTHR42853">
    <property type="entry name" value="ACETYL-COENZYME A CARBOXYLASE CARBOXYL TRANSFERASE SUBUNIT ALPHA"/>
    <property type="match status" value="1"/>
</dbReference>
<evidence type="ECO:0000256" key="8">
    <source>
        <dbReference type="ARBA" id="ARBA00023160"/>
    </source>
</evidence>
<keyword evidence="5 11" id="KW-0276">Fatty acid metabolism</keyword>
<dbReference type="GO" id="GO:0006633">
    <property type="term" value="P:fatty acid biosynthetic process"/>
    <property type="evidence" value="ECO:0007669"/>
    <property type="project" value="UniProtKB-KW"/>
</dbReference>
<gene>
    <name evidence="11" type="primary">accA</name>
    <name evidence="13" type="ORF">CWB99_16025</name>
</gene>
<dbReference type="SUPFAM" id="SSF52096">
    <property type="entry name" value="ClpP/crotonase"/>
    <property type="match status" value="1"/>
</dbReference>
<dbReference type="NCBIfam" id="NF004344">
    <property type="entry name" value="PRK05724.1"/>
    <property type="match status" value="1"/>
</dbReference>
<name>A0A5S3WK19_9GAMM</name>
<dbReference type="InterPro" id="IPR011763">
    <property type="entry name" value="COA_CT_C"/>
</dbReference>
<evidence type="ECO:0000256" key="4">
    <source>
        <dbReference type="ARBA" id="ARBA00022741"/>
    </source>
</evidence>
<dbReference type="GO" id="GO:0005524">
    <property type="term" value="F:ATP binding"/>
    <property type="evidence" value="ECO:0007669"/>
    <property type="project" value="UniProtKB-KW"/>
</dbReference>
<sequence>MSLNYLEFELPIAELEAKINELQNVSRSGSLDLSLEEEISRLKEKSVEQTKKIFDNLGAWQVSQLARHPLRPYTRDYIERIFTEFDEFAGDRTFANDPAILGGVARLDDKPVMVIGQQKGRDTAEKIKRNFGMPKPEGYRKALRLMEMAERFKMPIITFIDTPGAYPGVGAEERGQSEAIARNLKVMAALKVPTICTVIGEGGSGGALAIGVGDRVNMLQYSTYSVISPEGCASILWKSAEKAPLAAEAMGVSAARVKELDLINTIIDEPMGGAHRNYDAMAKNLKAQLKRDLGELEALSTEEMLEQRYQRLMSFGYC</sequence>
<dbReference type="GO" id="GO:2001295">
    <property type="term" value="P:malonyl-CoA biosynthetic process"/>
    <property type="evidence" value="ECO:0007669"/>
    <property type="project" value="UniProtKB-UniRule"/>
</dbReference>
<evidence type="ECO:0000256" key="6">
    <source>
        <dbReference type="ARBA" id="ARBA00022840"/>
    </source>
</evidence>
<evidence type="ECO:0000256" key="11">
    <source>
        <dbReference type="HAMAP-Rule" id="MF_00823"/>
    </source>
</evidence>
<evidence type="ECO:0000256" key="7">
    <source>
        <dbReference type="ARBA" id="ARBA00023098"/>
    </source>
</evidence>
<dbReference type="PANTHER" id="PTHR42853:SF3">
    <property type="entry name" value="ACETYL-COENZYME A CARBOXYLASE CARBOXYL TRANSFERASE SUBUNIT ALPHA, CHLOROPLASTIC"/>
    <property type="match status" value="1"/>
</dbReference>
<keyword evidence="13" id="KW-0436">Ligase</keyword>
<evidence type="ECO:0000256" key="10">
    <source>
        <dbReference type="ARBA" id="ARBA00058482"/>
    </source>
</evidence>
<protein>
    <recommendedName>
        <fullName evidence="11">Acetyl-coenzyme A carboxylase carboxyl transferase subunit alpha</fullName>
        <shortName evidence="11">ACCase subunit alpha</shortName>
        <shortName evidence="11">Acetyl-CoA carboxylase carboxyltransferase subunit alpha</shortName>
        <ecNumber evidence="11">2.1.3.15</ecNumber>
    </recommendedName>
</protein>
<dbReference type="InterPro" id="IPR001095">
    <property type="entry name" value="Acetyl_CoA_COase_a_su"/>
</dbReference>
<keyword evidence="11" id="KW-0963">Cytoplasm</keyword>
<comment type="catalytic activity">
    <reaction evidence="9 11">
        <text>N(6)-carboxybiotinyl-L-lysyl-[protein] + acetyl-CoA = N(6)-biotinyl-L-lysyl-[protein] + malonyl-CoA</text>
        <dbReference type="Rhea" id="RHEA:54728"/>
        <dbReference type="Rhea" id="RHEA-COMP:10505"/>
        <dbReference type="Rhea" id="RHEA-COMP:10506"/>
        <dbReference type="ChEBI" id="CHEBI:57288"/>
        <dbReference type="ChEBI" id="CHEBI:57384"/>
        <dbReference type="ChEBI" id="CHEBI:83144"/>
        <dbReference type="ChEBI" id="CHEBI:83145"/>
        <dbReference type="EC" id="2.1.3.15"/>
    </reaction>
</comment>
<dbReference type="Gene3D" id="3.90.226.10">
    <property type="entry name" value="2-enoyl-CoA Hydratase, Chain A, domain 1"/>
    <property type="match status" value="1"/>
</dbReference>
<dbReference type="NCBIfam" id="NF041504">
    <property type="entry name" value="AccA_sub"/>
    <property type="match status" value="1"/>
</dbReference>
<reference evidence="14" key="2">
    <citation type="submission" date="2019-06" db="EMBL/GenBank/DDBJ databases">
        <title>Co-occurence of chitin degradation, pigmentation and bioactivity in marine Pseudoalteromonas.</title>
        <authorList>
            <person name="Sonnenschein E.C."/>
            <person name="Bech P.K."/>
        </authorList>
    </citation>
    <scope>NUCLEOTIDE SEQUENCE [LARGE SCALE GENOMIC DNA]</scope>
    <source>
        <strain evidence="14">S2676</strain>
    </source>
</reference>
<dbReference type="GO" id="GO:0009317">
    <property type="term" value="C:acetyl-CoA carboxylase complex"/>
    <property type="evidence" value="ECO:0007669"/>
    <property type="project" value="InterPro"/>
</dbReference>
<dbReference type="PROSITE" id="PS50989">
    <property type="entry name" value="COA_CT_CTER"/>
    <property type="match status" value="1"/>
</dbReference>
<evidence type="ECO:0000313" key="13">
    <source>
        <dbReference type="EMBL" id="TMP27018.1"/>
    </source>
</evidence>
<keyword evidence="8 11" id="KW-0275">Fatty acid biosynthesis</keyword>
<dbReference type="OrthoDB" id="9808023at2"/>
<evidence type="ECO:0000256" key="3">
    <source>
        <dbReference type="ARBA" id="ARBA00022679"/>
    </source>
</evidence>
<comment type="similarity">
    <text evidence="11">Belongs to the AccA family.</text>
</comment>
<evidence type="ECO:0000313" key="14">
    <source>
        <dbReference type="Proteomes" id="UP000310249"/>
    </source>
</evidence>
<dbReference type="InterPro" id="IPR029045">
    <property type="entry name" value="ClpP/crotonase-like_dom_sf"/>
</dbReference>
<comment type="caution">
    <text evidence="13">The sequence shown here is derived from an EMBL/GenBank/DDBJ whole genome shotgun (WGS) entry which is preliminary data.</text>
</comment>
<reference evidence="13 14" key="1">
    <citation type="submission" date="2018-01" db="EMBL/GenBank/DDBJ databases">
        <authorList>
            <person name="Paulsen S."/>
            <person name="Gram L.K."/>
        </authorList>
    </citation>
    <scope>NUCLEOTIDE SEQUENCE [LARGE SCALE GENOMIC DNA]</scope>
    <source>
        <strain evidence="13 14">S2676</strain>
    </source>
</reference>
<dbReference type="FunFam" id="3.90.226.10:FF:000008">
    <property type="entry name" value="Acetyl-coenzyme A carboxylase carboxyl transferase subunit alpha"/>
    <property type="match status" value="1"/>
</dbReference>
<dbReference type="HAMAP" id="MF_00823">
    <property type="entry name" value="AcetylCoA_CT_alpha"/>
    <property type="match status" value="1"/>
</dbReference>
<keyword evidence="4 11" id="KW-0547">Nucleotide-binding</keyword>
<dbReference type="EMBL" id="PNCI01000037">
    <property type="protein sequence ID" value="TMP27018.1"/>
    <property type="molecule type" value="Genomic_DNA"/>
</dbReference>
<comment type="function">
    <text evidence="10 11">Component of the acetyl coenzyme A carboxylase (ACC) complex. First, biotin carboxylase catalyzes the carboxylation of biotin on its carrier protein (BCCP) and then the CO(2) group is transferred by the carboxyltransferase to acetyl-CoA to form malonyl-CoA.</text>
</comment>
<dbReference type="PRINTS" id="PR01069">
    <property type="entry name" value="ACCCTRFRASEA"/>
</dbReference>
<evidence type="ECO:0000259" key="12">
    <source>
        <dbReference type="PROSITE" id="PS50989"/>
    </source>
</evidence>
<keyword evidence="7 11" id="KW-0443">Lipid metabolism</keyword>
<dbReference type="NCBIfam" id="TIGR00513">
    <property type="entry name" value="accA"/>
    <property type="match status" value="1"/>
</dbReference>
<keyword evidence="6 11" id="KW-0067">ATP-binding</keyword>
<evidence type="ECO:0000256" key="5">
    <source>
        <dbReference type="ARBA" id="ARBA00022832"/>
    </source>
</evidence>
<keyword evidence="3 11" id="KW-0808">Transferase</keyword>
<dbReference type="GO" id="GO:0016743">
    <property type="term" value="F:carboxyl- or carbamoyltransferase activity"/>
    <property type="evidence" value="ECO:0007669"/>
    <property type="project" value="UniProtKB-UniRule"/>
</dbReference>
<dbReference type="UniPathway" id="UPA00655">
    <property type="reaction ID" value="UER00711"/>
</dbReference>
<organism evidence="13 14">
    <name type="scientific">Pseudoalteromonas rubra</name>
    <dbReference type="NCBI Taxonomy" id="43658"/>
    <lineage>
        <taxon>Bacteria</taxon>
        <taxon>Pseudomonadati</taxon>
        <taxon>Pseudomonadota</taxon>
        <taxon>Gammaproteobacteria</taxon>
        <taxon>Alteromonadales</taxon>
        <taxon>Pseudoalteromonadaceae</taxon>
        <taxon>Pseudoalteromonas</taxon>
    </lineage>
</organism>
<evidence type="ECO:0000256" key="2">
    <source>
        <dbReference type="ARBA" id="ARBA00022516"/>
    </source>
</evidence>
<feature type="domain" description="CoA carboxyltransferase C-terminal" evidence="12">
    <location>
        <begin position="42"/>
        <end position="295"/>
    </location>
</feature>
<dbReference type="Pfam" id="PF03255">
    <property type="entry name" value="ACCA"/>
    <property type="match status" value="1"/>
</dbReference>
<keyword evidence="2 11" id="KW-0444">Lipid biosynthesis</keyword>
<dbReference type="GO" id="GO:0003989">
    <property type="term" value="F:acetyl-CoA carboxylase activity"/>
    <property type="evidence" value="ECO:0007669"/>
    <property type="project" value="InterPro"/>
</dbReference>
<proteinExistence type="inferred from homology"/>
<dbReference type="AlphaFoldDB" id="A0A5S3WK19"/>
<dbReference type="RefSeq" id="WP_054015678.1">
    <property type="nucleotide sequence ID" value="NZ_PNCH01000006.1"/>
</dbReference>
<dbReference type="Proteomes" id="UP000310249">
    <property type="component" value="Unassembled WGS sequence"/>
</dbReference>
<evidence type="ECO:0000256" key="9">
    <source>
        <dbReference type="ARBA" id="ARBA00049152"/>
    </source>
</evidence>
<accession>A0A5S3WK19</accession>
<comment type="subunit">
    <text evidence="11">Acetyl-CoA carboxylase is a heterohexamer composed of biotin carboxyl carrier protein (AccB), biotin carboxylase (AccC) and two subunits each of ACCase subunit alpha (AccA) and ACCase subunit beta (AccD).</text>
</comment>